<keyword evidence="11" id="KW-1185">Reference proteome</keyword>
<evidence type="ECO:0000256" key="3">
    <source>
        <dbReference type="ARBA" id="ARBA00022833"/>
    </source>
</evidence>
<keyword evidence="4" id="KW-0805">Transcription regulation</keyword>
<evidence type="ECO:0000256" key="1">
    <source>
        <dbReference type="ARBA" id="ARBA00022723"/>
    </source>
</evidence>
<keyword evidence="3" id="KW-0862">Zinc</keyword>
<dbReference type="PANTHER" id="PTHR46011">
    <property type="entry name" value="NUCLEAR HORMONE RECEPTOR FAMILY MEMBER NHR-86-RELATED"/>
    <property type="match status" value="1"/>
</dbReference>
<feature type="domain" description="Nuclear receptor" evidence="9">
    <location>
        <begin position="13"/>
        <end position="91"/>
    </location>
</feature>
<keyword evidence="7" id="KW-0675">Receptor</keyword>
<dbReference type="SMART" id="SM00399">
    <property type="entry name" value="ZnF_C4"/>
    <property type="match status" value="1"/>
</dbReference>
<accession>A0AAV5VTL0</accession>
<dbReference type="Gene3D" id="3.30.50.10">
    <property type="entry name" value="Erythroid Transcription Factor GATA-1, subunit A"/>
    <property type="match status" value="1"/>
</dbReference>
<evidence type="ECO:0000313" key="11">
    <source>
        <dbReference type="Proteomes" id="UP001432322"/>
    </source>
</evidence>
<gene>
    <name evidence="10" type="ORF">PFISCL1PPCAC_12940</name>
</gene>
<dbReference type="PROSITE" id="PS51030">
    <property type="entry name" value="NUCLEAR_REC_DBD_2"/>
    <property type="match status" value="1"/>
</dbReference>
<dbReference type="GO" id="GO:0043565">
    <property type="term" value="F:sequence-specific DNA binding"/>
    <property type="evidence" value="ECO:0007669"/>
    <property type="project" value="InterPro"/>
</dbReference>
<dbReference type="EMBL" id="BTSY01000004">
    <property type="protein sequence ID" value="GMT21643.1"/>
    <property type="molecule type" value="Genomic_DNA"/>
</dbReference>
<evidence type="ECO:0000256" key="8">
    <source>
        <dbReference type="ARBA" id="ARBA00023242"/>
    </source>
</evidence>
<dbReference type="GO" id="GO:0008270">
    <property type="term" value="F:zinc ion binding"/>
    <property type="evidence" value="ECO:0007669"/>
    <property type="project" value="UniProtKB-KW"/>
</dbReference>
<protein>
    <recommendedName>
        <fullName evidence="9">Nuclear receptor domain-containing protein</fullName>
    </recommendedName>
</protein>
<evidence type="ECO:0000256" key="2">
    <source>
        <dbReference type="ARBA" id="ARBA00022771"/>
    </source>
</evidence>
<dbReference type="GO" id="GO:0003700">
    <property type="term" value="F:DNA-binding transcription factor activity"/>
    <property type="evidence" value="ECO:0007669"/>
    <property type="project" value="InterPro"/>
</dbReference>
<keyword evidence="6" id="KW-0804">Transcription</keyword>
<dbReference type="Proteomes" id="UP001432322">
    <property type="component" value="Unassembled WGS sequence"/>
</dbReference>
<comment type="caution">
    <text evidence="10">The sequence shown here is derived from an EMBL/GenBank/DDBJ whole genome shotgun (WGS) entry which is preliminary data.</text>
</comment>
<keyword evidence="5" id="KW-0238">DNA-binding</keyword>
<evidence type="ECO:0000256" key="6">
    <source>
        <dbReference type="ARBA" id="ARBA00023163"/>
    </source>
</evidence>
<name>A0AAV5VTL0_9BILA</name>
<evidence type="ECO:0000256" key="5">
    <source>
        <dbReference type="ARBA" id="ARBA00023125"/>
    </source>
</evidence>
<dbReference type="AlphaFoldDB" id="A0AAV5VTL0"/>
<keyword evidence="8" id="KW-0539">Nucleus</keyword>
<evidence type="ECO:0000256" key="4">
    <source>
        <dbReference type="ARBA" id="ARBA00023015"/>
    </source>
</evidence>
<reference evidence="10" key="1">
    <citation type="submission" date="2023-10" db="EMBL/GenBank/DDBJ databases">
        <title>Genome assembly of Pristionchus species.</title>
        <authorList>
            <person name="Yoshida K."/>
            <person name="Sommer R.J."/>
        </authorList>
    </citation>
    <scope>NUCLEOTIDE SEQUENCE</scope>
    <source>
        <strain evidence="10">RS5133</strain>
    </source>
</reference>
<evidence type="ECO:0000313" key="10">
    <source>
        <dbReference type="EMBL" id="GMT21643.1"/>
    </source>
</evidence>
<keyword evidence="2" id="KW-0863">Zinc-finger</keyword>
<dbReference type="SUPFAM" id="SSF57716">
    <property type="entry name" value="Glucocorticoid receptor-like (DNA-binding domain)"/>
    <property type="match status" value="1"/>
</dbReference>
<dbReference type="PRINTS" id="PR00047">
    <property type="entry name" value="STROIDFINGER"/>
</dbReference>
<keyword evidence="1" id="KW-0479">Metal-binding</keyword>
<dbReference type="GO" id="GO:0005634">
    <property type="term" value="C:nucleus"/>
    <property type="evidence" value="ECO:0007669"/>
    <property type="project" value="TreeGrafter"/>
</dbReference>
<evidence type="ECO:0000256" key="7">
    <source>
        <dbReference type="ARBA" id="ARBA00023170"/>
    </source>
</evidence>
<dbReference type="PANTHER" id="PTHR46011:SF6">
    <property type="entry name" value="HIGH ZINC ACTIVATED NUCLEAR RECEPTOR PROTEIN"/>
    <property type="match status" value="1"/>
</dbReference>
<evidence type="ECO:0000259" key="9">
    <source>
        <dbReference type="PROSITE" id="PS51030"/>
    </source>
</evidence>
<dbReference type="InterPro" id="IPR013088">
    <property type="entry name" value="Znf_NHR/GATA"/>
</dbReference>
<sequence length="248" mass="27597">MEKEIAPVVEQNTRHCLICGVPITEFHLGIDSCRACSVFYKRTLPLNQNYLKCKRGDGKCVTTDTTVNCRKCRFTKICDVLARANQETPDAVNTVSEGLEQDTSCNRLQPASVDDFIDHTSFFTCVPSCSSDTPYLDRIARGYSLMCLIRKSGELAVMPTGSNPDYGELEGVELKFRPGDYKALLDTSKITAAATYDFGNATFDDFCALSEADKIVALTNALTHFTLCEATYRAAHHFPNDDTVYDYR</sequence>
<organism evidence="10 11">
    <name type="scientific">Pristionchus fissidentatus</name>
    <dbReference type="NCBI Taxonomy" id="1538716"/>
    <lineage>
        <taxon>Eukaryota</taxon>
        <taxon>Metazoa</taxon>
        <taxon>Ecdysozoa</taxon>
        <taxon>Nematoda</taxon>
        <taxon>Chromadorea</taxon>
        <taxon>Rhabditida</taxon>
        <taxon>Rhabditina</taxon>
        <taxon>Diplogasteromorpha</taxon>
        <taxon>Diplogasteroidea</taxon>
        <taxon>Neodiplogasteridae</taxon>
        <taxon>Pristionchus</taxon>
    </lineage>
</organism>
<dbReference type="Pfam" id="PF00105">
    <property type="entry name" value="zf-C4"/>
    <property type="match status" value="1"/>
</dbReference>
<proteinExistence type="predicted"/>
<dbReference type="InterPro" id="IPR001628">
    <property type="entry name" value="Znf_hrmn_rcpt"/>
</dbReference>